<dbReference type="AlphaFoldDB" id="A0A8J4YAT9"/>
<proteinExistence type="predicted"/>
<comment type="caution">
    <text evidence="1">The sequence shown here is derived from an EMBL/GenBank/DDBJ whole genome shotgun (WGS) entry which is preliminary data.</text>
</comment>
<protein>
    <submittedName>
        <fullName evidence="1">Uncharacterized protein</fullName>
    </submittedName>
</protein>
<accession>A0A8J4YAT9</accession>
<sequence length="349" mass="38338">MESFVEAEREVVLCASAGVESASVVGVKEAEVKTSVVEGVRRVEGECSEGCGDALKTILEAIEDLKMSFASEVNELKSVVMKQEIEIRSLKCGGEGPSRVSGGAHARDVPVGVPERDVTRETTKVTIKSPVIGVWKVVDNGARPKEKKVNNDHVVCTNPFQVLSGLQEGDTEVRKVDDTSLPEGKILVVGDSQVRHLDSRFCDREGMRMKSLSYPGKGIGYVSDKIVECMADQGKKPIVCLSAGEMMLSVLWHHRSRIPPKELEAPNLLPPEHVFQGKHKQEVNVTMTSRWQDGRSNYVYSEPASLERRENKHVVKMPNNVQVAQQLSVAMVSIASSYARKHYSRASGL</sequence>
<reference evidence="1" key="1">
    <citation type="submission" date="2020-07" db="EMBL/GenBank/DDBJ databases">
        <title>The High-quality genome of the commercially important snow crab, Chionoecetes opilio.</title>
        <authorList>
            <person name="Jeong J.-H."/>
            <person name="Ryu S."/>
        </authorList>
    </citation>
    <scope>NUCLEOTIDE SEQUENCE</scope>
    <source>
        <strain evidence="1">MADBK_172401_WGS</strain>
        <tissue evidence="1">Digestive gland</tissue>
    </source>
</reference>
<organism evidence="1 2">
    <name type="scientific">Chionoecetes opilio</name>
    <name type="common">Atlantic snow crab</name>
    <name type="synonym">Cancer opilio</name>
    <dbReference type="NCBI Taxonomy" id="41210"/>
    <lineage>
        <taxon>Eukaryota</taxon>
        <taxon>Metazoa</taxon>
        <taxon>Ecdysozoa</taxon>
        <taxon>Arthropoda</taxon>
        <taxon>Crustacea</taxon>
        <taxon>Multicrustacea</taxon>
        <taxon>Malacostraca</taxon>
        <taxon>Eumalacostraca</taxon>
        <taxon>Eucarida</taxon>
        <taxon>Decapoda</taxon>
        <taxon>Pleocyemata</taxon>
        <taxon>Brachyura</taxon>
        <taxon>Eubrachyura</taxon>
        <taxon>Majoidea</taxon>
        <taxon>Majidae</taxon>
        <taxon>Chionoecetes</taxon>
    </lineage>
</organism>
<name>A0A8J4YAT9_CHIOP</name>
<dbReference type="EMBL" id="JACEEZ010006707">
    <property type="protein sequence ID" value="KAG0724585.1"/>
    <property type="molecule type" value="Genomic_DNA"/>
</dbReference>
<dbReference type="Proteomes" id="UP000770661">
    <property type="component" value="Unassembled WGS sequence"/>
</dbReference>
<gene>
    <name evidence="1" type="ORF">GWK47_040320</name>
</gene>
<evidence type="ECO:0000313" key="2">
    <source>
        <dbReference type="Proteomes" id="UP000770661"/>
    </source>
</evidence>
<evidence type="ECO:0000313" key="1">
    <source>
        <dbReference type="EMBL" id="KAG0724585.1"/>
    </source>
</evidence>
<keyword evidence="2" id="KW-1185">Reference proteome</keyword>